<dbReference type="KEGG" id="pgm:PGRAT_04055"/>
<dbReference type="InterPro" id="IPR000182">
    <property type="entry name" value="GNAT_dom"/>
</dbReference>
<dbReference type="Gene3D" id="3.40.630.30">
    <property type="match status" value="1"/>
</dbReference>
<dbReference type="InterPro" id="IPR016181">
    <property type="entry name" value="Acyl_CoA_acyltransferase"/>
</dbReference>
<evidence type="ECO:0000259" key="1">
    <source>
        <dbReference type="PROSITE" id="PS51186"/>
    </source>
</evidence>
<sequence>MFIETNRLIIRDLIEQDAEALLEIKYDKQVMKYHPAFFGENATIDFIKVVIAFFQSIKERGVIYDEKYPERGCLSAVCLKDSGVVIGVITFNQHTHVNEWHVGWYFLSRYTGQGYASEAGAAASDYFLEAISLDYISADVRDDNPASFRTAQKSGFKLIEKRIGFDYDNPDCNVEDVGSCSYYFQKLNKNKTRA</sequence>
<dbReference type="RefSeq" id="WP_025704054.1">
    <property type="nucleotide sequence ID" value="NZ_CP009287.1"/>
</dbReference>
<evidence type="ECO:0000313" key="2">
    <source>
        <dbReference type="EMBL" id="AIQ66908.1"/>
    </source>
</evidence>
<evidence type="ECO:0000313" key="3">
    <source>
        <dbReference type="Proteomes" id="UP000029500"/>
    </source>
</evidence>
<dbReference type="PANTHER" id="PTHR43792:SF1">
    <property type="entry name" value="N-ACETYLTRANSFERASE DOMAIN-CONTAINING PROTEIN"/>
    <property type="match status" value="1"/>
</dbReference>
<reference evidence="2 3" key="1">
    <citation type="submission" date="2014-08" db="EMBL/GenBank/DDBJ databases">
        <title>Comparative genomics of the Paenibacillus odorifer group.</title>
        <authorList>
            <person name="den Bakker H.C."/>
            <person name="Tsai Y.-C."/>
            <person name="Martin N."/>
            <person name="Korlach J."/>
            <person name="Wiedmann M."/>
        </authorList>
    </citation>
    <scope>NUCLEOTIDE SEQUENCE [LARGE SCALE GENOMIC DNA]</scope>
    <source>
        <strain evidence="2 3">DSM 15220</strain>
    </source>
</reference>
<dbReference type="PROSITE" id="PS51186">
    <property type="entry name" value="GNAT"/>
    <property type="match status" value="1"/>
</dbReference>
<name>A0A089M632_9BACL</name>
<gene>
    <name evidence="2" type="ORF">PGRAT_04055</name>
</gene>
<dbReference type="Pfam" id="PF13302">
    <property type="entry name" value="Acetyltransf_3"/>
    <property type="match status" value="1"/>
</dbReference>
<dbReference type="HOGENOM" id="CLU_013985_3_6_9"/>
<dbReference type="InterPro" id="IPR051531">
    <property type="entry name" value="N-acetyltransferase"/>
</dbReference>
<protein>
    <recommendedName>
        <fullName evidence="1">N-acetyltransferase domain-containing protein</fullName>
    </recommendedName>
</protein>
<dbReference type="Proteomes" id="UP000029500">
    <property type="component" value="Chromosome"/>
</dbReference>
<feature type="domain" description="N-acetyltransferase" evidence="1">
    <location>
        <begin position="8"/>
        <end position="189"/>
    </location>
</feature>
<dbReference type="GO" id="GO:0016747">
    <property type="term" value="F:acyltransferase activity, transferring groups other than amino-acyl groups"/>
    <property type="evidence" value="ECO:0007669"/>
    <property type="project" value="InterPro"/>
</dbReference>
<dbReference type="PANTHER" id="PTHR43792">
    <property type="entry name" value="GNAT FAMILY, PUTATIVE (AFU_ORTHOLOGUE AFUA_3G00765)-RELATED-RELATED"/>
    <property type="match status" value="1"/>
</dbReference>
<dbReference type="STRING" id="189425.PGRAT_04055"/>
<dbReference type="eggNOG" id="COG1670">
    <property type="taxonomic scope" value="Bacteria"/>
</dbReference>
<dbReference type="EMBL" id="CP009287">
    <property type="protein sequence ID" value="AIQ66908.1"/>
    <property type="molecule type" value="Genomic_DNA"/>
</dbReference>
<dbReference type="AlphaFoldDB" id="A0A089M632"/>
<accession>A0A089M632</accession>
<dbReference type="SUPFAM" id="SSF55729">
    <property type="entry name" value="Acyl-CoA N-acyltransferases (Nat)"/>
    <property type="match status" value="1"/>
</dbReference>
<proteinExistence type="predicted"/>
<organism evidence="2 3">
    <name type="scientific">Paenibacillus graminis</name>
    <dbReference type="NCBI Taxonomy" id="189425"/>
    <lineage>
        <taxon>Bacteria</taxon>
        <taxon>Bacillati</taxon>
        <taxon>Bacillota</taxon>
        <taxon>Bacilli</taxon>
        <taxon>Bacillales</taxon>
        <taxon>Paenibacillaceae</taxon>
        <taxon>Paenibacillus</taxon>
    </lineage>
</organism>
<keyword evidence="3" id="KW-1185">Reference proteome</keyword>